<evidence type="ECO:0000256" key="1">
    <source>
        <dbReference type="ARBA" id="ARBA00023117"/>
    </source>
</evidence>
<accession>A0A813UDD3</accession>
<evidence type="ECO:0000259" key="5">
    <source>
        <dbReference type="PROSITE" id="PS50014"/>
    </source>
</evidence>
<dbReference type="Gene3D" id="1.20.920.10">
    <property type="entry name" value="Bromodomain-like"/>
    <property type="match status" value="1"/>
</dbReference>
<comment type="caution">
    <text evidence="6">The sequence shown here is derived from an EMBL/GenBank/DDBJ whole genome shotgun (WGS) entry which is preliminary data.</text>
</comment>
<keyword evidence="1 2" id="KW-0103">Bromodomain</keyword>
<dbReference type="AlphaFoldDB" id="A0A813UDD3"/>
<feature type="coiled-coil region" evidence="3">
    <location>
        <begin position="999"/>
        <end position="1033"/>
    </location>
</feature>
<feature type="region of interest" description="Disordered" evidence="4">
    <location>
        <begin position="651"/>
        <end position="840"/>
    </location>
</feature>
<dbReference type="PROSITE" id="PS50014">
    <property type="entry name" value="BROMODOMAIN_2"/>
    <property type="match status" value="1"/>
</dbReference>
<feature type="domain" description="Bromo" evidence="5">
    <location>
        <begin position="542"/>
        <end position="612"/>
    </location>
</feature>
<dbReference type="PRINTS" id="PR00503">
    <property type="entry name" value="BROMODOMAIN"/>
</dbReference>
<dbReference type="EMBL" id="CAJNOC010000997">
    <property type="protein sequence ID" value="CAF0825160.1"/>
    <property type="molecule type" value="Genomic_DNA"/>
</dbReference>
<gene>
    <name evidence="6" type="ORF">OXX778_LOCUS7679</name>
</gene>
<feature type="compositionally biased region" description="Basic and acidic residues" evidence="4">
    <location>
        <begin position="728"/>
        <end position="743"/>
    </location>
</feature>
<sequence length="1109" mass="127803">MGANRSRCCGVQAIPAIPVMPALPVAPALPIAPAFPACGGYGGYGSLGYGGYGYGVNQRPITEELRKSQLKFIENCLRMAPNEPENAYAVYQSKMEDLRRCWKVPYIVYYCNLFEQKLDLIDLRVDEFEEALIDDCGNERNITLVHLLQKLLKPFINRSIDLTNFDQYLLQVLKRYGLDFIVKNARVQDSKEVETDETKKTDVLNDSKTSLNSWNNLTILTKVDIIYKLCELRLSLNDVEAKLSDYEASELRLEPLAVDSNGSKLWYFGDLRLYEEKKPEKKEKPPKIKVQKNAKNKSKNSKKTPSSKQKNGNSSRTTRSSMRLKAKEESEESAEEETGEESEESEVDENNYYYYYEDEELDIEKDIDYEEELKKELKYWSCICLTLDDWISVNENFKNSKKKIDQDISELIEGQYLTEMPNLFQKAEKERQQRLVAIQPKRQSQRLQSKKEISFSENDSDFGSNDEFSKLPPEEQDKMRKEQIARQREERLKQRLLKRETILNDSQNEDLSQEASSIRSLDAADFNIRNYFLMYKVLQKLLQCKYAWPFKNAVSEDDAPDYNTIIETPMDLSTVQLKINNKVYKSRKEFVADLELIVKNCMTYNGDDTYYGKLAQKFQNYFKRWLQIFYPREISTSLEEKNRQLMKLIQRSENPNDTLNDSCLDEANNESQNGDLTMDNTNQDENSNSLLQTNENSQTTLENENRQPIDFSDENFFLNRPMRKKRKPNPDKDKYIQEPEYVTKRTSSGRLVKMKISTDFDYNSDQEKEKHAGPGRPRKRELSEPDDGTQEGIQRRHCKSPNQMINYNSSSDSNQDEEEDDEEFTGKHKPKKETQKKTRKYIRKKDEFGNLVPRRPKKTIAQLTGPNTPNNLSKIYEHSDEDSSCIETKRIFTNTNILRQQSSNLNLPQNSEYSFEQYVKKINSTCTVSQALTIADAVKAACTSPEKTTQITPRLSLKITPAPSSNQQSTPKLPLTIPIVNPAVKAALNRINQQQLIVNNNNNNNNNSMNNNLENNNNKVKIISINNNNLNNNSNGLASKKLLIINNGGNNGQIKPVIVNNGRKIKLENVENKIVNNNASDIGEIKNVDEMVKLEENTSVQLTTVISQN</sequence>
<reference evidence="6" key="1">
    <citation type="submission" date="2021-02" db="EMBL/GenBank/DDBJ databases">
        <authorList>
            <person name="Nowell W R."/>
        </authorList>
    </citation>
    <scope>NUCLEOTIDE SEQUENCE</scope>
    <source>
        <strain evidence="6">Ploen Becks lab</strain>
    </source>
</reference>
<feature type="compositionally biased region" description="Basic and acidic residues" evidence="4">
    <location>
        <begin position="467"/>
        <end position="479"/>
    </location>
</feature>
<dbReference type="InterPro" id="IPR001487">
    <property type="entry name" value="Bromodomain"/>
</dbReference>
<evidence type="ECO:0000256" key="2">
    <source>
        <dbReference type="PROSITE-ProRule" id="PRU00035"/>
    </source>
</evidence>
<keyword evidence="7" id="KW-1185">Reference proteome</keyword>
<organism evidence="6 7">
    <name type="scientific">Brachionus calyciflorus</name>
    <dbReference type="NCBI Taxonomy" id="104777"/>
    <lineage>
        <taxon>Eukaryota</taxon>
        <taxon>Metazoa</taxon>
        <taxon>Spiralia</taxon>
        <taxon>Gnathifera</taxon>
        <taxon>Rotifera</taxon>
        <taxon>Eurotatoria</taxon>
        <taxon>Monogononta</taxon>
        <taxon>Pseudotrocha</taxon>
        <taxon>Ploima</taxon>
        <taxon>Brachionidae</taxon>
        <taxon>Brachionus</taxon>
    </lineage>
</organism>
<feature type="compositionally biased region" description="Polar residues" evidence="4">
    <location>
        <begin position="669"/>
        <end position="702"/>
    </location>
</feature>
<evidence type="ECO:0000256" key="4">
    <source>
        <dbReference type="SAM" id="MobiDB-lite"/>
    </source>
</evidence>
<evidence type="ECO:0000313" key="6">
    <source>
        <dbReference type="EMBL" id="CAF0825160.1"/>
    </source>
</evidence>
<feature type="compositionally biased region" description="Polar residues" evidence="4">
    <location>
        <begin position="651"/>
        <end position="661"/>
    </location>
</feature>
<evidence type="ECO:0000256" key="3">
    <source>
        <dbReference type="SAM" id="Coils"/>
    </source>
</evidence>
<dbReference type="PANTHER" id="PTHR47092:SF1">
    <property type="entry name" value="CHROMATIN REMODELING REGULATOR CECR2"/>
    <property type="match status" value="1"/>
</dbReference>
<dbReference type="Pfam" id="PF00439">
    <property type="entry name" value="Bromodomain"/>
    <property type="match status" value="1"/>
</dbReference>
<name>A0A813UDD3_9BILA</name>
<dbReference type="Proteomes" id="UP000663879">
    <property type="component" value="Unassembled WGS sequence"/>
</dbReference>
<feature type="compositionally biased region" description="Acidic residues" evidence="4">
    <location>
        <begin position="814"/>
        <end position="823"/>
    </location>
</feature>
<feature type="region of interest" description="Disordered" evidence="4">
    <location>
        <begin position="278"/>
        <end position="350"/>
    </location>
</feature>
<dbReference type="InterPro" id="IPR036427">
    <property type="entry name" value="Bromodomain-like_sf"/>
</dbReference>
<evidence type="ECO:0000313" key="7">
    <source>
        <dbReference type="Proteomes" id="UP000663879"/>
    </source>
</evidence>
<feature type="compositionally biased region" description="Polar residues" evidence="4">
    <location>
        <begin position="312"/>
        <end position="321"/>
    </location>
</feature>
<dbReference type="SMART" id="SM00297">
    <property type="entry name" value="BROMO"/>
    <property type="match status" value="1"/>
</dbReference>
<proteinExistence type="predicted"/>
<dbReference type="GO" id="GO:0090537">
    <property type="term" value="C:CERF complex"/>
    <property type="evidence" value="ECO:0007669"/>
    <property type="project" value="InterPro"/>
</dbReference>
<feature type="compositionally biased region" description="Basic residues" evidence="4">
    <location>
        <begin position="287"/>
        <end position="302"/>
    </location>
</feature>
<feature type="region of interest" description="Disordered" evidence="4">
    <location>
        <begin position="437"/>
        <end position="479"/>
    </location>
</feature>
<dbReference type="GO" id="GO:0006338">
    <property type="term" value="P:chromatin remodeling"/>
    <property type="evidence" value="ECO:0007669"/>
    <property type="project" value="InterPro"/>
</dbReference>
<protein>
    <recommendedName>
        <fullName evidence="5">Bromo domain-containing protein</fullName>
    </recommendedName>
</protein>
<keyword evidence="3" id="KW-0175">Coiled coil</keyword>
<dbReference type="InterPro" id="IPR029614">
    <property type="entry name" value="CECR2"/>
</dbReference>
<dbReference type="OrthoDB" id="303107at2759"/>
<dbReference type="SUPFAM" id="SSF47370">
    <property type="entry name" value="Bromodomain"/>
    <property type="match status" value="1"/>
</dbReference>
<feature type="compositionally biased region" description="Acidic residues" evidence="4">
    <location>
        <begin position="329"/>
        <end position="349"/>
    </location>
</feature>
<dbReference type="PANTHER" id="PTHR47092">
    <property type="entry name" value="CAT EYE SYNDROME CRITICAL REGION PROTEIN 2"/>
    <property type="match status" value="1"/>
</dbReference>